<dbReference type="PROSITE" id="PS00216">
    <property type="entry name" value="SUGAR_TRANSPORT_1"/>
    <property type="match status" value="1"/>
</dbReference>
<evidence type="ECO:0000256" key="1">
    <source>
        <dbReference type="ARBA" id="ARBA00004141"/>
    </source>
</evidence>
<dbReference type="Gene3D" id="1.20.1250.20">
    <property type="entry name" value="MFS general substrate transporter like domains"/>
    <property type="match status" value="1"/>
</dbReference>
<evidence type="ECO:0000313" key="7">
    <source>
        <dbReference type="EMBL" id="OGD76731.1"/>
    </source>
</evidence>
<feature type="transmembrane region" description="Helical" evidence="5">
    <location>
        <begin position="333"/>
        <end position="353"/>
    </location>
</feature>
<dbReference type="PROSITE" id="PS50850">
    <property type="entry name" value="MFS"/>
    <property type="match status" value="1"/>
</dbReference>
<dbReference type="InterPro" id="IPR011701">
    <property type="entry name" value="MFS"/>
</dbReference>
<dbReference type="GO" id="GO:0016020">
    <property type="term" value="C:membrane"/>
    <property type="evidence" value="ECO:0007669"/>
    <property type="project" value="UniProtKB-SubCell"/>
</dbReference>
<dbReference type="InterPro" id="IPR053160">
    <property type="entry name" value="MFS_DHA3_Transporter"/>
</dbReference>
<feature type="domain" description="Major facilitator superfamily (MFS) profile" evidence="6">
    <location>
        <begin position="1"/>
        <end position="384"/>
    </location>
</feature>
<keyword evidence="4 5" id="KW-0472">Membrane</keyword>
<comment type="subcellular location">
    <subcellularLocation>
        <location evidence="1">Membrane</location>
        <topology evidence="1">Multi-pass membrane protein</topology>
    </subcellularLocation>
</comment>
<dbReference type="Pfam" id="PF07690">
    <property type="entry name" value="MFS_1"/>
    <property type="match status" value="1"/>
</dbReference>
<dbReference type="InterPro" id="IPR036259">
    <property type="entry name" value="MFS_trans_sf"/>
</dbReference>
<organism evidence="7 8">
    <name type="scientific">Candidatus Collierbacteria bacterium RIFOXYA2_FULL_46_10</name>
    <dbReference type="NCBI Taxonomy" id="1817726"/>
    <lineage>
        <taxon>Bacteria</taxon>
        <taxon>Candidatus Collieribacteriota</taxon>
    </lineage>
</organism>
<dbReference type="InterPro" id="IPR005829">
    <property type="entry name" value="Sugar_transporter_CS"/>
</dbReference>
<accession>A0A1F5FAS9</accession>
<evidence type="ECO:0000313" key="8">
    <source>
        <dbReference type="Proteomes" id="UP000176191"/>
    </source>
</evidence>
<gene>
    <name evidence="7" type="ORF">A2228_01055</name>
</gene>
<evidence type="ECO:0000256" key="2">
    <source>
        <dbReference type="ARBA" id="ARBA00022692"/>
    </source>
</evidence>
<evidence type="ECO:0000256" key="3">
    <source>
        <dbReference type="ARBA" id="ARBA00022989"/>
    </source>
</evidence>
<feature type="transmembrane region" description="Helical" evidence="5">
    <location>
        <begin position="36"/>
        <end position="53"/>
    </location>
</feature>
<feature type="transmembrane region" description="Helical" evidence="5">
    <location>
        <begin position="12"/>
        <end position="30"/>
    </location>
</feature>
<dbReference type="PANTHER" id="PTHR23530:SF1">
    <property type="entry name" value="PERMEASE, MAJOR FACILITATOR SUPERFAMILY-RELATED"/>
    <property type="match status" value="1"/>
</dbReference>
<dbReference type="InterPro" id="IPR020846">
    <property type="entry name" value="MFS_dom"/>
</dbReference>
<evidence type="ECO:0000259" key="6">
    <source>
        <dbReference type="PROSITE" id="PS50850"/>
    </source>
</evidence>
<dbReference type="GO" id="GO:0022857">
    <property type="term" value="F:transmembrane transporter activity"/>
    <property type="evidence" value="ECO:0007669"/>
    <property type="project" value="InterPro"/>
</dbReference>
<protein>
    <recommendedName>
        <fullName evidence="6">Major facilitator superfamily (MFS) profile domain-containing protein</fullName>
    </recommendedName>
</protein>
<dbReference type="PANTHER" id="PTHR23530">
    <property type="entry name" value="TRANSPORT PROTEIN-RELATED"/>
    <property type="match status" value="1"/>
</dbReference>
<reference evidence="7 8" key="1">
    <citation type="journal article" date="2016" name="Nat. Commun.">
        <title>Thousands of microbial genomes shed light on interconnected biogeochemical processes in an aquifer system.</title>
        <authorList>
            <person name="Anantharaman K."/>
            <person name="Brown C.T."/>
            <person name="Hug L.A."/>
            <person name="Sharon I."/>
            <person name="Castelle C.J."/>
            <person name="Probst A.J."/>
            <person name="Thomas B.C."/>
            <person name="Singh A."/>
            <person name="Wilkins M.J."/>
            <person name="Karaoz U."/>
            <person name="Brodie E.L."/>
            <person name="Williams K.H."/>
            <person name="Hubbard S.S."/>
            <person name="Banfield J.F."/>
        </authorList>
    </citation>
    <scope>NUCLEOTIDE SEQUENCE [LARGE SCALE GENOMIC DNA]</scope>
</reference>
<keyword evidence="3 5" id="KW-1133">Transmembrane helix</keyword>
<comment type="caution">
    <text evidence="7">The sequence shown here is derived from an EMBL/GenBank/DDBJ whole genome shotgun (WGS) entry which is preliminary data.</text>
</comment>
<feature type="transmembrane region" description="Helical" evidence="5">
    <location>
        <begin position="145"/>
        <end position="175"/>
    </location>
</feature>
<dbReference type="SUPFAM" id="SSF103473">
    <property type="entry name" value="MFS general substrate transporter"/>
    <property type="match status" value="1"/>
</dbReference>
<keyword evidence="2 5" id="KW-0812">Transmembrane</keyword>
<feature type="transmembrane region" description="Helical" evidence="5">
    <location>
        <begin position="74"/>
        <end position="93"/>
    </location>
</feature>
<sequence length="388" mass="43141">MYRHNVRLLKIFNFLIGFSLFAPLAIIYFSRVSGSYTLGASIFGITMLASAIFEVPTGIWSDRVGRRGTIILGSWARVIAFILYAIGLSYWWLVAGAILEGLSRAFYSGNNDAFLHDTLADDHLEHDFHEYQGKVSSTEQLAMGISALIGGIIAHFSFTYLIWLSVVSQIILLWLSYGFIEPHSRTAANPNIFLHLREAIKLFIYNKKLRLLSIASMLGYSISEIKWEFSSAFTATVWPIWAIGISRMLPSFGASLSFYYSGKLIRKFTEVKILLFDSIVGKFASFVAFGIPSVFSPIILSLPSLFYGVGSVAEKTLMQQEFSDHQRATMSSLNSLGGSVGFAIMSMVLGGLADFAGPAQAMLILTVISLPIIYLYWLIFRNEQKLVA</sequence>
<dbReference type="EMBL" id="MFAK01000001">
    <property type="protein sequence ID" value="OGD76731.1"/>
    <property type="molecule type" value="Genomic_DNA"/>
</dbReference>
<evidence type="ECO:0000256" key="4">
    <source>
        <dbReference type="ARBA" id="ARBA00023136"/>
    </source>
</evidence>
<feature type="transmembrane region" description="Helical" evidence="5">
    <location>
        <begin position="359"/>
        <end position="379"/>
    </location>
</feature>
<dbReference type="Proteomes" id="UP000176191">
    <property type="component" value="Unassembled WGS sequence"/>
</dbReference>
<proteinExistence type="predicted"/>
<feature type="transmembrane region" description="Helical" evidence="5">
    <location>
        <begin position="297"/>
        <end position="313"/>
    </location>
</feature>
<name>A0A1F5FAS9_9BACT</name>
<evidence type="ECO:0000256" key="5">
    <source>
        <dbReference type="SAM" id="Phobius"/>
    </source>
</evidence>
<dbReference type="AlphaFoldDB" id="A0A1F5FAS9"/>